<evidence type="ECO:0000313" key="12">
    <source>
        <dbReference type="Ensembl" id="ENSSSUP00005029754.1"/>
    </source>
</evidence>
<evidence type="ECO:0000256" key="9">
    <source>
        <dbReference type="ARBA" id="ARBA00023170"/>
    </source>
</evidence>
<reference evidence="12 13" key="1">
    <citation type="submission" date="2019-05" db="EMBL/GenBank/DDBJ databases">
        <title>A Chromosome-scale Meerkat (S. suricatta) Genome Assembly.</title>
        <authorList>
            <person name="Dudchenko O."/>
            <person name="Lieberman Aiden E."/>
            <person name="Tung J."/>
            <person name="Barreiro L.B."/>
            <person name="Clutton-Brock T.H."/>
        </authorList>
    </citation>
    <scope>NUCLEOTIDE SEQUENCE [LARGE SCALE GENOMIC DNA]</scope>
</reference>
<feature type="transmembrane region" description="Helical" evidence="11">
    <location>
        <begin position="25"/>
        <end position="49"/>
    </location>
</feature>
<evidence type="ECO:0000256" key="4">
    <source>
        <dbReference type="ARBA" id="ARBA00022507"/>
    </source>
</evidence>
<evidence type="ECO:0000256" key="8">
    <source>
        <dbReference type="ARBA" id="ARBA00023136"/>
    </source>
</evidence>
<keyword evidence="3 11" id="KW-1003">Cell membrane</keyword>
<comment type="caution">
    <text evidence="11">Lacks conserved residue(s) required for the propagation of feature annotation.</text>
</comment>
<dbReference type="InterPro" id="IPR004072">
    <property type="entry name" value="Vmron_rcpt_1"/>
</dbReference>
<evidence type="ECO:0000256" key="11">
    <source>
        <dbReference type="RuleBase" id="RU364061"/>
    </source>
</evidence>
<dbReference type="OMA" id="RIVILWS"/>
<keyword evidence="9 11" id="KW-0675">Receptor</keyword>
<evidence type="ECO:0000256" key="6">
    <source>
        <dbReference type="ARBA" id="ARBA00022989"/>
    </source>
</evidence>
<evidence type="ECO:0000256" key="1">
    <source>
        <dbReference type="ARBA" id="ARBA00004651"/>
    </source>
</evidence>
<keyword evidence="7 11" id="KW-0297">G-protein coupled receptor</keyword>
<keyword evidence="13" id="KW-1185">Reference proteome</keyword>
<organism evidence="12 13">
    <name type="scientific">Suricata suricatta</name>
    <name type="common">Meerkat</name>
    <dbReference type="NCBI Taxonomy" id="37032"/>
    <lineage>
        <taxon>Eukaryota</taxon>
        <taxon>Metazoa</taxon>
        <taxon>Chordata</taxon>
        <taxon>Craniata</taxon>
        <taxon>Vertebrata</taxon>
        <taxon>Euteleostomi</taxon>
        <taxon>Mammalia</taxon>
        <taxon>Eutheria</taxon>
        <taxon>Laurasiatheria</taxon>
        <taxon>Carnivora</taxon>
        <taxon>Feliformia</taxon>
        <taxon>Herpestidae</taxon>
        <taxon>Suricata</taxon>
    </lineage>
</organism>
<comment type="similarity">
    <text evidence="2 11">Belongs to the G-protein coupled receptor 1 family.</text>
</comment>
<dbReference type="AlphaFoldDB" id="A0A673UYQ6"/>
<keyword evidence="4 11" id="KW-0589">Pheromone response</keyword>
<reference evidence="12" key="3">
    <citation type="submission" date="2025-09" db="UniProtKB">
        <authorList>
            <consortium name="Ensembl"/>
        </authorList>
    </citation>
    <scope>IDENTIFICATION</scope>
</reference>
<evidence type="ECO:0000256" key="5">
    <source>
        <dbReference type="ARBA" id="ARBA00022692"/>
    </source>
</evidence>
<sequence length="140" mass="15783">MSLQSGVDTGRGFPTQFLLTELTTILWFVSDAVFISLMVWSSGSTVLPLHGHRQRTPHIHTPTGYRKCPPETRAAHTIPMLEAIFVNFYVLNFLCVFYVTAFFDFHLWLIETSNILALCFPTFGPLLLILQHPGAPRSCS</sequence>
<keyword evidence="5 11" id="KW-0812">Transmembrane</keyword>
<reference evidence="12" key="2">
    <citation type="submission" date="2025-08" db="UniProtKB">
        <authorList>
            <consortium name="Ensembl"/>
        </authorList>
    </citation>
    <scope>IDENTIFICATION</scope>
</reference>
<dbReference type="GO" id="GO:0019236">
    <property type="term" value="P:response to pheromone"/>
    <property type="evidence" value="ECO:0007669"/>
    <property type="project" value="UniProtKB-KW"/>
</dbReference>
<proteinExistence type="inferred from homology"/>
<evidence type="ECO:0000256" key="2">
    <source>
        <dbReference type="ARBA" id="ARBA00010663"/>
    </source>
</evidence>
<feature type="transmembrane region" description="Helical" evidence="11">
    <location>
        <begin position="107"/>
        <end position="130"/>
    </location>
</feature>
<evidence type="ECO:0000313" key="13">
    <source>
        <dbReference type="Proteomes" id="UP000472268"/>
    </source>
</evidence>
<evidence type="ECO:0000256" key="10">
    <source>
        <dbReference type="ARBA" id="ARBA00023224"/>
    </source>
</evidence>
<dbReference type="Pfam" id="PF03402">
    <property type="entry name" value="V1R"/>
    <property type="match status" value="1"/>
</dbReference>
<dbReference type="PANTHER" id="PTHR24062">
    <property type="entry name" value="VOMERONASAL TYPE-1 RECEPTOR"/>
    <property type="match status" value="1"/>
</dbReference>
<dbReference type="Ensembl" id="ENSSSUT00005033955.1">
    <property type="protein sequence ID" value="ENSSSUP00005029754.1"/>
    <property type="gene ID" value="ENSSSUG00005019219.1"/>
</dbReference>
<dbReference type="GO" id="GO:0005886">
    <property type="term" value="C:plasma membrane"/>
    <property type="evidence" value="ECO:0007669"/>
    <property type="project" value="UniProtKB-SubCell"/>
</dbReference>
<evidence type="ECO:0000256" key="7">
    <source>
        <dbReference type="ARBA" id="ARBA00023040"/>
    </source>
</evidence>
<keyword evidence="6 11" id="KW-1133">Transmembrane helix</keyword>
<comment type="subcellular location">
    <subcellularLocation>
        <location evidence="1 11">Cell membrane</location>
        <topology evidence="1 11">Multi-pass membrane protein</topology>
    </subcellularLocation>
</comment>
<keyword evidence="8 11" id="KW-0472">Membrane</keyword>
<protein>
    <recommendedName>
        <fullName evidence="11">Vomeronasal type-1 receptor</fullName>
    </recommendedName>
</protein>
<keyword evidence="10 11" id="KW-0807">Transducer</keyword>
<accession>A0A673UYQ6</accession>
<evidence type="ECO:0000256" key="3">
    <source>
        <dbReference type="ARBA" id="ARBA00022475"/>
    </source>
</evidence>
<name>A0A673UYQ6_SURSU</name>
<dbReference type="GO" id="GO:0016503">
    <property type="term" value="F:pheromone receptor activity"/>
    <property type="evidence" value="ECO:0007669"/>
    <property type="project" value="InterPro"/>
</dbReference>
<dbReference type="Proteomes" id="UP000472268">
    <property type="component" value="Chromosome 16"/>
</dbReference>
<feature type="transmembrane region" description="Helical" evidence="11">
    <location>
        <begin position="83"/>
        <end position="101"/>
    </location>
</feature>